<dbReference type="AlphaFoldDB" id="A0A7H0LHU1"/>
<sequence length="990" mass="104629">MPGVVLPSRLSTRMSRPSERLGPDPAFLEGLYATAVESAGTAEIRETQRNEARNGALDDIVEGLQQRGFAADYRQRVLGIPVGYDEGAIWRDLAAARERDPKFFTPYATGADALDADLNRRFAPAPDSNAEVASRTKGAASLIGNLWGGAADPVNTGTMFLGAGAGKTLLQTMWQEAKLNAGIELMQQPSRVVERGLRGQETTAGQALTEVALAGGAGAAFGALGKVGERAAPVIGDALASGREKALARVYDVLPPAFQQRWKESGEIPDEALPDALEALVGRSNMSEDERAAVAVARREAEIARANPFEPNGAGVAAHRERMAEAMSRILSNAPPAPVRTRLAGDTAISSGTVAPRASQGTVDTVFDALVHQESGGRRGVPGVMTQYGQAHGLTQMLDSTAAAVAKRIGEPWRPELMRGQSDAAAAYQLKLGRAYFEEGLARYGGDVRKALHFYHGGPNERLWGAKTRAYADAILARSGGGDVRVRADVVPGAEVARAQADLDRLRAERFELEQVTAQSGRDGADGEEPTPWAREVEPVAGVDMDDAALIPSSIDAREGVAAETAMLLPKLREIVADRGRSINQLASIAEELGVPEARVRDALTELAKGREVRMKTVKAKDGTLSQQFARQPVDAGPIDALKFIARIGVSDDGGHALAKGRESALTGKARTGRDLQRFVPGAGPLIRKGGKSVDEIGEQLWDAGYFGPPSAVARPDVDTVLQFIERAATGEKLFPIGAVMPDAEVPAGVGRFIDPAEREWFVGKFEHAAEDLGVSVDDGLFEAAVKVYDGMDPETASHRVALIQALNDEFDAIRLDVWHETGNDHYAALDDDFAGSFREAEGVGRDMGGRPELVAGDAGARGAAGQGADPEGLSALSSEARTAFLDPDGAAAKAQADSLAHDARMLLDRGAETDPAIAAKQRQQGELGAAAPLAAKVDQDSTIGAPLFDAADQTRFRLDDGDGEGKTIAEIMADLDAEEAAIKTVRDCL</sequence>
<dbReference type="RefSeq" id="WP_187761561.1">
    <property type="nucleotide sequence ID" value="NZ_CP061038.1"/>
</dbReference>
<dbReference type="Proteomes" id="UP000516148">
    <property type="component" value="Chromosome"/>
</dbReference>
<feature type="region of interest" description="Disordered" evidence="1">
    <location>
        <begin position="1"/>
        <end position="22"/>
    </location>
</feature>
<keyword evidence="3" id="KW-1185">Reference proteome</keyword>
<evidence type="ECO:0008006" key="4">
    <source>
        <dbReference type="Google" id="ProtNLM"/>
    </source>
</evidence>
<gene>
    <name evidence="2" type="ORF">H3Z74_21660</name>
</gene>
<evidence type="ECO:0000313" key="2">
    <source>
        <dbReference type="EMBL" id="QNQ09244.1"/>
    </source>
</evidence>
<accession>A0A7H0LHU1</accession>
<name>A0A7H0LHU1_9SPHN</name>
<reference evidence="2 3" key="1">
    <citation type="submission" date="2020-09" db="EMBL/GenBank/DDBJ databases">
        <title>Sphingomonas sp., a new species isolated from pork steak.</title>
        <authorList>
            <person name="Heidler von Heilborn D."/>
        </authorList>
    </citation>
    <scope>NUCLEOTIDE SEQUENCE [LARGE SCALE GENOMIC DNA]</scope>
    <source>
        <strain evidence="3">S8-3T</strain>
    </source>
</reference>
<dbReference type="SUPFAM" id="SSF53955">
    <property type="entry name" value="Lysozyme-like"/>
    <property type="match status" value="1"/>
</dbReference>
<feature type="region of interest" description="Disordered" evidence="1">
    <location>
        <begin position="845"/>
        <end position="874"/>
    </location>
</feature>
<dbReference type="EMBL" id="CP061038">
    <property type="protein sequence ID" value="QNQ09244.1"/>
    <property type="molecule type" value="Genomic_DNA"/>
</dbReference>
<dbReference type="CDD" id="cd00254">
    <property type="entry name" value="LT-like"/>
    <property type="match status" value="1"/>
</dbReference>
<proteinExistence type="predicted"/>
<dbReference type="InterPro" id="IPR023346">
    <property type="entry name" value="Lysozyme-like_dom_sf"/>
</dbReference>
<evidence type="ECO:0000313" key="3">
    <source>
        <dbReference type="Proteomes" id="UP000516148"/>
    </source>
</evidence>
<dbReference type="KEGG" id="spap:H3Z74_21660"/>
<feature type="compositionally biased region" description="Low complexity" evidence="1">
    <location>
        <begin position="856"/>
        <end position="869"/>
    </location>
</feature>
<organism evidence="2 3">
    <name type="scientific">Sphingomonas alpina</name>
    <dbReference type="NCBI Taxonomy" id="653931"/>
    <lineage>
        <taxon>Bacteria</taxon>
        <taxon>Pseudomonadati</taxon>
        <taxon>Pseudomonadota</taxon>
        <taxon>Alphaproteobacteria</taxon>
        <taxon>Sphingomonadales</taxon>
        <taxon>Sphingomonadaceae</taxon>
        <taxon>Sphingomonas</taxon>
    </lineage>
</organism>
<dbReference type="Gene3D" id="1.10.530.10">
    <property type="match status" value="1"/>
</dbReference>
<protein>
    <recommendedName>
        <fullName evidence="4">Transglycosylase SLT domain-containing protein</fullName>
    </recommendedName>
</protein>
<evidence type="ECO:0000256" key="1">
    <source>
        <dbReference type="SAM" id="MobiDB-lite"/>
    </source>
</evidence>